<evidence type="ECO:0000256" key="2">
    <source>
        <dbReference type="SAM" id="SignalP"/>
    </source>
</evidence>
<dbReference type="Proteomes" id="UP000243535">
    <property type="component" value="Unassembled WGS sequence"/>
</dbReference>
<evidence type="ECO:0000313" key="4">
    <source>
        <dbReference type="Proteomes" id="UP000243535"/>
    </source>
</evidence>
<dbReference type="OrthoDB" id="2111735at2"/>
<feature type="region of interest" description="Disordered" evidence="1">
    <location>
        <begin position="121"/>
        <end position="141"/>
    </location>
</feature>
<evidence type="ECO:0000256" key="1">
    <source>
        <dbReference type="SAM" id="MobiDB-lite"/>
    </source>
</evidence>
<proteinExistence type="predicted"/>
<gene>
    <name evidence="3" type="ORF">Ga0061063_1286</name>
</gene>
<dbReference type="RefSeq" id="WP_055433631.1">
    <property type="nucleotide sequence ID" value="NZ_CYHA01000002.1"/>
</dbReference>
<protein>
    <submittedName>
        <fullName evidence="3">Uncharacterized protein, contains metal-binding DGC domain</fullName>
    </submittedName>
</protein>
<evidence type="ECO:0000313" key="3">
    <source>
        <dbReference type="EMBL" id="CUA82460.1"/>
    </source>
</evidence>
<feature type="compositionally biased region" description="Low complexity" evidence="1">
    <location>
        <begin position="121"/>
        <end position="132"/>
    </location>
</feature>
<keyword evidence="4" id="KW-1185">Reference proteome</keyword>
<accession>A0A0K6GUJ0</accession>
<feature type="signal peptide" evidence="2">
    <location>
        <begin position="1"/>
        <end position="19"/>
    </location>
</feature>
<feature type="chain" id="PRO_5005503671" evidence="2">
    <location>
        <begin position="20"/>
        <end position="141"/>
    </location>
</feature>
<dbReference type="EMBL" id="CYHA01000002">
    <property type="protein sequence ID" value="CUA82460.1"/>
    <property type="molecule type" value="Genomic_DNA"/>
</dbReference>
<dbReference type="STRING" id="375574.GCA_001418035_01078"/>
<reference evidence="4" key="1">
    <citation type="submission" date="2015-08" db="EMBL/GenBank/DDBJ databases">
        <authorList>
            <person name="Varghese N."/>
        </authorList>
    </citation>
    <scope>NUCLEOTIDE SEQUENCE [LARGE SCALE GENOMIC DNA]</scope>
    <source>
        <strain evidence="4">DSM 17901</strain>
    </source>
</reference>
<keyword evidence="2" id="KW-0732">Signal</keyword>
<sequence length="141" mass="14368">MSAASSLPLVYACSGCSSAAQMANDFALRLTREGLAEMSCIAGVGGGVPALVRLAGSGRHILALDGCPLRCVAACLRQAGLAPSQTVLLSAHGVIKHKHRPYDPAQAELLWPEVATAARRLAGPPSSPLPAAQTPCPDSSD</sequence>
<dbReference type="Pfam" id="PF08859">
    <property type="entry name" value="DGC"/>
    <property type="match status" value="1"/>
</dbReference>
<dbReference type="InterPro" id="IPR014958">
    <property type="entry name" value="DGC"/>
</dbReference>
<dbReference type="AlphaFoldDB" id="A0A0K6GUJ0"/>
<dbReference type="PIRSF" id="PIRSF037181">
    <property type="entry name" value="DGC"/>
    <property type="match status" value="1"/>
</dbReference>
<organism evidence="3 4">
    <name type="scientific">Gulbenkiania indica</name>
    <dbReference type="NCBI Taxonomy" id="375574"/>
    <lineage>
        <taxon>Bacteria</taxon>
        <taxon>Pseudomonadati</taxon>
        <taxon>Pseudomonadota</taxon>
        <taxon>Betaproteobacteria</taxon>
        <taxon>Neisseriales</taxon>
        <taxon>Chromobacteriaceae</taxon>
        <taxon>Gulbenkiania</taxon>
    </lineage>
</organism>
<name>A0A0K6GUJ0_9NEIS</name>